<dbReference type="GO" id="GO:0006559">
    <property type="term" value="P:L-phenylalanine catabolic process"/>
    <property type="evidence" value="ECO:0007669"/>
    <property type="project" value="TreeGrafter"/>
</dbReference>
<gene>
    <name evidence="2" type="ORF">BDN70DRAFT_872912</name>
</gene>
<keyword evidence="3" id="KW-1185">Reference proteome</keyword>
<dbReference type="OrthoDB" id="4951845at2759"/>
<dbReference type="InterPro" id="IPR036249">
    <property type="entry name" value="Thioredoxin-like_sf"/>
</dbReference>
<dbReference type="GO" id="GO:0006749">
    <property type="term" value="P:glutathione metabolic process"/>
    <property type="evidence" value="ECO:0007669"/>
    <property type="project" value="TreeGrafter"/>
</dbReference>
<dbReference type="InterPro" id="IPR004045">
    <property type="entry name" value="Glutathione_S-Trfase_N"/>
</dbReference>
<sequence>MESEVSLAAGNRASSLTLTVMNRYVLNLKGIPYKTEWVEYPDIESRWKELGIPHTSLKPDGSPFYTVPAIHDPSTGVYLSESIDIAEYLDKTYPDTPCMFPHNTLGLLSPFNDLVGSYLAALWQFIVPVVCVRLNPASQGYFRTTREAIFGKNMDDVVPKGDLVTTEWAKVKEGMGKVDVLYSKTNGPYLMGDALSWGDVVVAAHLAFMRAIWGEDSQEWRDISSWHDGRWKRVVDDFEKYATVV</sequence>
<dbReference type="Pfam" id="PF22041">
    <property type="entry name" value="GST_C_7"/>
    <property type="match status" value="1"/>
</dbReference>
<dbReference type="Gene3D" id="3.40.30.10">
    <property type="entry name" value="Glutaredoxin"/>
    <property type="match status" value="1"/>
</dbReference>
<proteinExistence type="predicted"/>
<dbReference type="Proteomes" id="UP000807469">
    <property type="component" value="Unassembled WGS sequence"/>
</dbReference>
<organism evidence="2 3">
    <name type="scientific">Pholiota conissans</name>
    <dbReference type="NCBI Taxonomy" id="109636"/>
    <lineage>
        <taxon>Eukaryota</taxon>
        <taxon>Fungi</taxon>
        <taxon>Dikarya</taxon>
        <taxon>Basidiomycota</taxon>
        <taxon>Agaricomycotina</taxon>
        <taxon>Agaricomycetes</taxon>
        <taxon>Agaricomycetidae</taxon>
        <taxon>Agaricales</taxon>
        <taxon>Agaricineae</taxon>
        <taxon>Strophariaceae</taxon>
        <taxon>Pholiota</taxon>
    </lineage>
</organism>
<evidence type="ECO:0000313" key="2">
    <source>
        <dbReference type="EMBL" id="KAF9484208.1"/>
    </source>
</evidence>
<dbReference type="Gene3D" id="1.20.1050.10">
    <property type="match status" value="1"/>
</dbReference>
<dbReference type="GO" id="GO:0016034">
    <property type="term" value="F:maleylacetoacetate isomerase activity"/>
    <property type="evidence" value="ECO:0007669"/>
    <property type="project" value="TreeGrafter"/>
</dbReference>
<dbReference type="InterPro" id="IPR054416">
    <property type="entry name" value="GST_UstS-like_C"/>
</dbReference>
<name>A0A9P6D620_9AGAR</name>
<evidence type="ECO:0000313" key="3">
    <source>
        <dbReference type="Proteomes" id="UP000807469"/>
    </source>
</evidence>
<dbReference type="GO" id="GO:0004364">
    <property type="term" value="F:glutathione transferase activity"/>
    <property type="evidence" value="ECO:0007669"/>
    <property type="project" value="TreeGrafter"/>
</dbReference>
<dbReference type="SUPFAM" id="SSF47616">
    <property type="entry name" value="GST C-terminal domain-like"/>
    <property type="match status" value="1"/>
</dbReference>
<comment type="caution">
    <text evidence="2">The sequence shown here is derived from an EMBL/GenBank/DDBJ whole genome shotgun (WGS) entry which is preliminary data.</text>
</comment>
<dbReference type="AlphaFoldDB" id="A0A9P6D620"/>
<dbReference type="Pfam" id="PF13409">
    <property type="entry name" value="GST_N_2"/>
    <property type="match status" value="1"/>
</dbReference>
<protein>
    <recommendedName>
        <fullName evidence="1">GST N-terminal domain-containing protein</fullName>
    </recommendedName>
</protein>
<dbReference type="EMBL" id="MU155146">
    <property type="protein sequence ID" value="KAF9484208.1"/>
    <property type="molecule type" value="Genomic_DNA"/>
</dbReference>
<accession>A0A9P6D620</accession>
<dbReference type="InterPro" id="IPR036282">
    <property type="entry name" value="Glutathione-S-Trfase_C_sf"/>
</dbReference>
<dbReference type="SUPFAM" id="SSF52833">
    <property type="entry name" value="Thioredoxin-like"/>
    <property type="match status" value="1"/>
</dbReference>
<dbReference type="PANTHER" id="PTHR42673:SF4">
    <property type="entry name" value="MALEYLACETOACETATE ISOMERASE"/>
    <property type="match status" value="1"/>
</dbReference>
<evidence type="ECO:0000259" key="1">
    <source>
        <dbReference type="PROSITE" id="PS50404"/>
    </source>
</evidence>
<reference evidence="2" key="1">
    <citation type="submission" date="2020-11" db="EMBL/GenBank/DDBJ databases">
        <authorList>
            <consortium name="DOE Joint Genome Institute"/>
            <person name="Ahrendt S."/>
            <person name="Riley R."/>
            <person name="Andreopoulos W."/>
            <person name="Labutti K."/>
            <person name="Pangilinan J."/>
            <person name="Ruiz-Duenas F.J."/>
            <person name="Barrasa J.M."/>
            <person name="Sanchez-Garcia M."/>
            <person name="Camarero S."/>
            <person name="Miyauchi S."/>
            <person name="Serrano A."/>
            <person name="Linde D."/>
            <person name="Babiker R."/>
            <person name="Drula E."/>
            <person name="Ayuso-Fernandez I."/>
            <person name="Pacheco R."/>
            <person name="Padilla G."/>
            <person name="Ferreira P."/>
            <person name="Barriuso J."/>
            <person name="Kellner H."/>
            <person name="Castanera R."/>
            <person name="Alfaro M."/>
            <person name="Ramirez L."/>
            <person name="Pisabarro A.G."/>
            <person name="Kuo A."/>
            <person name="Tritt A."/>
            <person name="Lipzen A."/>
            <person name="He G."/>
            <person name="Yan M."/>
            <person name="Ng V."/>
            <person name="Cullen D."/>
            <person name="Martin F."/>
            <person name="Rosso M.-N."/>
            <person name="Henrissat B."/>
            <person name="Hibbett D."/>
            <person name="Martinez A.T."/>
            <person name="Grigoriev I.V."/>
        </authorList>
    </citation>
    <scope>NUCLEOTIDE SEQUENCE</scope>
    <source>
        <strain evidence="2">CIRM-BRFM 674</strain>
    </source>
</reference>
<dbReference type="PROSITE" id="PS50404">
    <property type="entry name" value="GST_NTER"/>
    <property type="match status" value="1"/>
</dbReference>
<feature type="domain" description="GST N-terminal" evidence="1">
    <location>
        <begin position="23"/>
        <end position="97"/>
    </location>
</feature>
<dbReference type="PANTHER" id="PTHR42673">
    <property type="entry name" value="MALEYLACETOACETATE ISOMERASE"/>
    <property type="match status" value="1"/>
</dbReference>